<comment type="caution">
    <text evidence="4">The sequence shown here is derived from an EMBL/GenBank/DDBJ whole genome shotgun (WGS) entry which is preliminary data.</text>
</comment>
<name>A0A9Q0N2D7_9DIPT</name>
<feature type="domain" description="Maltose/galactoside acetyltransferase" evidence="3">
    <location>
        <begin position="26"/>
        <end position="78"/>
    </location>
</feature>
<evidence type="ECO:0000259" key="3">
    <source>
        <dbReference type="SMART" id="SM01266"/>
    </source>
</evidence>
<dbReference type="GO" id="GO:0008374">
    <property type="term" value="F:O-acyltransferase activity"/>
    <property type="evidence" value="ECO:0007669"/>
    <property type="project" value="TreeGrafter"/>
</dbReference>
<evidence type="ECO:0000256" key="2">
    <source>
        <dbReference type="ARBA" id="ARBA00022679"/>
    </source>
</evidence>
<dbReference type="OrthoDB" id="10030506at2759"/>
<dbReference type="AlphaFoldDB" id="A0A9Q0N2D7"/>
<dbReference type="EMBL" id="WJQU01000002">
    <property type="protein sequence ID" value="KAJ6642348.1"/>
    <property type="molecule type" value="Genomic_DNA"/>
</dbReference>
<keyword evidence="2" id="KW-0808">Transferase</keyword>
<accession>A0A9Q0N2D7</accession>
<dbReference type="InterPro" id="IPR011004">
    <property type="entry name" value="Trimer_LpxA-like_sf"/>
</dbReference>
<sequence length="237" mass="26764">MDTNLPAVKPFPNNPDPQQYLHLSEWEKMTNGFPYRPFHKDFSEPRLRCRELVQKFNQTSYKDEKSRREILNELFHPSCKAIKSIAIEPNFRCDYGKNIKVGENFYANFDCVMLDCATVEFGSNCMLAPGVHVYTALHPLNAAHRQITDMQNYFELASPVKIGDNCWLGGGCIINPGVVLGNNVIVGSGAVVTKSFPDNVVIAGNPAKVIRYMPQPSPDEQPFWKSNEGILEYLMES</sequence>
<proteinExistence type="inferred from homology"/>
<dbReference type="PANTHER" id="PTHR23416">
    <property type="entry name" value="SIALIC ACID SYNTHASE-RELATED"/>
    <property type="match status" value="1"/>
</dbReference>
<dbReference type="SUPFAM" id="SSF51161">
    <property type="entry name" value="Trimeric LpxA-like enzymes"/>
    <property type="match status" value="1"/>
</dbReference>
<dbReference type="GO" id="GO:0016407">
    <property type="term" value="F:acetyltransferase activity"/>
    <property type="evidence" value="ECO:0007669"/>
    <property type="project" value="InterPro"/>
</dbReference>
<dbReference type="Pfam" id="PF00132">
    <property type="entry name" value="Hexapep"/>
    <property type="match status" value="1"/>
</dbReference>
<dbReference type="CDD" id="cd03357">
    <property type="entry name" value="LbH_MAT_GAT"/>
    <property type="match status" value="1"/>
</dbReference>
<dbReference type="Proteomes" id="UP001151699">
    <property type="component" value="Chromosome B"/>
</dbReference>
<organism evidence="4 5">
    <name type="scientific">Pseudolycoriella hygida</name>
    <dbReference type="NCBI Taxonomy" id="35572"/>
    <lineage>
        <taxon>Eukaryota</taxon>
        <taxon>Metazoa</taxon>
        <taxon>Ecdysozoa</taxon>
        <taxon>Arthropoda</taxon>
        <taxon>Hexapoda</taxon>
        <taxon>Insecta</taxon>
        <taxon>Pterygota</taxon>
        <taxon>Neoptera</taxon>
        <taxon>Endopterygota</taxon>
        <taxon>Diptera</taxon>
        <taxon>Nematocera</taxon>
        <taxon>Sciaroidea</taxon>
        <taxon>Sciaridae</taxon>
        <taxon>Pseudolycoriella</taxon>
    </lineage>
</organism>
<reference evidence="4" key="1">
    <citation type="submission" date="2022-07" db="EMBL/GenBank/DDBJ databases">
        <authorList>
            <person name="Trinca V."/>
            <person name="Uliana J.V.C."/>
            <person name="Torres T.T."/>
            <person name="Ward R.J."/>
            <person name="Monesi N."/>
        </authorList>
    </citation>
    <scope>NUCLEOTIDE SEQUENCE</scope>
    <source>
        <strain evidence="4">HSMRA1968</strain>
        <tissue evidence="4">Whole embryos</tissue>
    </source>
</reference>
<dbReference type="Pfam" id="PF12464">
    <property type="entry name" value="Mac"/>
    <property type="match status" value="1"/>
</dbReference>
<dbReference type="SMART" id="SM01266">
    <property type="entry name" value="Mac"/>
    <property type="match status" value="1"/>
</dbReference>
<dbReference type="InterPro" id="IPR024688">
    <property type="entry name" value="Mac_dom"/>
</dbReference>
<dbReference type="InterPro" id="IPR001451">
    <property type="entry name" value="Hexapep"/>
</dbReference>
<dbReference type="InterPro" id="IPR051159">
    <property type="entry name" value="Hexapeptide_acetyltransf"/>
</dbReference>
<evidence type="ECO:0000313" key="5">
    <source>
        <dbReference type="Proteomes" id="UP001151699"/>
    </source>
</evidence>
<dbReference type="PANTHER" id="PTHR23416:SF23">
    <property type="entry name" value="ACETYLTRANSFERASE C18B11.09C-RELATED"/>
    <property type="match status" value="1"/>
</dbReference>
<comment type="similarity">
    <text evidence="1">Belongs to the transferase hexapeptide repeat family.</text>
</comment>
<keyword evidence="5" id="KW-1185">Reference proteome</keyword>
<dbReference type="GO" id="GO:0005829">
    <property type="term" value="C:cytosol"/>
    <property type="evidence" value="ECO:0007669"/>
    <property type="project" value="TreeGrafter"/>
</dbReference>
<evidence type="ECO:0000256" key="1">
    <source>
        <dbReference type="ARBA" id="ARBA00007274"/>
    </source>
</evidence>
<dbReference type="Gene3D" id="2.160.10.10">
    <property type="entry name" value="Hexapeptide repeat proteins"/>
    <property type="match status" value="1"/>
</dbReference>
<gene>
    <name evidence="4" type="primary">maa_1</name>
    <name evidence="4" type="ORF">Bhyg_07295</name>
</gene>
<protein>
    <submittedName>
        <fullName evidence="4">Maltose O-acetyltransferase</fullName>
    </submittedName>
</protein>
<evidence type="ECO:0000313" key="4">
    <source>
        <dbReference type="EMBL" id="KAJ6642348.1"/>
    </source>
</evidence>